<feature type="domain" description="Inosine/uridine-preferring nucleoside hydrolase" evidence="1">
    <location>
        <begin position="356"/>
        <end position="654"/>
    </location>
</feature>
<organism evidence="2 3">
    <name type="scientific">Paramecium octaurelia</name>
    <dbReference type="NCBI Taxonomy" id="43137"/>
    <lineage>
        <taxon>Eukaryota</taxon>
        <taxon>Sar</taxon>
        <taxon>Alveolata</taxon>
        <taxon>Ciliophora</taxon>
        <taxon>Intramacronucleata</taxon>
        <taxon>Oligohymenophorea</taxon>
        <taxon>Peniculida</taxon>
        <taxon>Parameciidae</taxon>
        <taxon>Paramecium</taxon>
    </lineage>
</organism>
<dbReference type="AlphaFoldDB" id="A0A8S1SZ12"/>
<dbReference type="PANTHER" id="PTHR46190:SF1">
    <property type="entry name" value="SI:CH211-201H21.5"/>
    <property type="match status" value="1"/>
</dbReference>
<evidence type="ECO:0000313" key="3">
    <source>
        <dbReference type="Proteomes" id="UP000683925"/>
    </source>
</evidence>
<sequence length="662" mass="75800">MKQLDSRLPSAIHSRRILTQFTSALDICRINLKSRSEVRCKTDGTILKTEGTILKTEHGTCTTEDEFLPIFGSVDLWSILGQKDFYFTQSPKEIKLLQQAETKINLTYMDIQTMIAEIDSGHITTKGYICFNQTQFFKQTKLLYITPKQSQQCIYICLIQGMQSNMEVQLHFKNFLLNIWRCETKKLCAGCYFENIHILVWDQLRLQTWILSGQDIDLQHTRSCQNFNNTTTQYRGKKVRRILFHNNENQMKVKSTSLKQSFHQPKLVIEDKIDFVMDFIKPIIQEKDRINEVVVIKKSLLRPKSKEELKFDNKNLHSKGKLNQYQKQYLQMISLPSFIKHQFGIPEKLLKQRTKMIIDTDSGGDDIHALLTAFDLAAKKNIEIIGITCINGNSYIDDGIKNISIVQKIAGVTIPIYKGCDRNLKQQITLSSKFFGDDGLSGHQERYLKDLNISQYPIQPEHAVDFLIESAIKYKEELVIICLGALTNVACAMMKTADFEENIGLIISLCGNILGLGFMNDGVAEYNVHTDPEAAHLVFKVLAKKLIVIPYEGVISVSEFTITKVFEQDTTIRGKFIKEIYEGMKNANNRYDIQDPLCILVATMPDIITEYVERPCNVILEGEGRGMVSVKWLEKDPKANQVTFILKVNENQLIQTLSNVIN</sequence>
<gene>
    <name evidence="2" type="ORF">POCTA_138.1.T0160168</name>
</gene>
<dbReference type="PANTHER" id="PTHR46190">
    <property type="entry name" value="SI:CH211-201H21.5-RELATED"/>
    <property type="match status" value="1"/>
</dbReference>
<proteinExistence type="predicted"/>
<evidence type="ECO:0000259" key="1">
    <source>
        <dbReference type="Pfam" id="PF01156"/>
    </source>
</evidence>
<dbReference type="InterPro" id="IPR052775">
    <property type="entry name" value="IUN_hydrolase"/>
</dbReference>
<name>A0A8S1SZ12_PAROT</name>
<keyword evidence="3" id="KW-1185">Reference proteome</keyword>
<accession>A0A8S1SZ12</accession>
<dbReference type="GO" id="GO:0016799">
    <property type="term" value="F:hydrolase activity, hydrolyzing N-glycosyl compounds"/>
    <property type="evidence" value="ECO:0007669"/>
    <property type="project" value="InterPro"/>
</dbReference>
<dbReference type="Proteomes" id="UP000683925">
    <property type="component" value="Unassembled WGS sequence"/>
</dbReference>
<dbReference type="OMA" id="PDIITEY"/>
<comment type="caution">
    <text evidence="2">The sequence shown here is derived from an EMBL/GenBank/DDBJ whole genome shotgun (WGS) entry which is preliminary data.</text>
</comment>
<reference evidence="2" key="1">
    <citation type="submission" date="2021-01" db="EMBL/GenBank/DDBJ databases">
        <authorList>
            <consortium name="Genoscope - CEA"/>
            <person name="William W."/>
        </authorList>
    </citation>
    <scope>NUCLEOTIDE SEQUENCE</scope>
</reference>
<dbReference type="InterPro" id="IPR001910">
    <property type="entry name" value="Inosine/uridine_hydrolase_dom"/>
</dbReference>
<dbReference type="Pfam" id="PF01156">
    <property type="entry name" value="IU_nuc_hydro"/>
    <property type="match status" value="1"/>
</dbReference>
<protein>
    <recommendedName>
        <fullName evidence="1">Inosine/uridine-preferring nucleoside hydrolase domain-containing protein</fullName>
    </recommendedName>
</protein>
<dbReference type="OrthoDB" id="432381at2759"/>
<dbReference type="EMBL" id="CAJJDP010000016">
    <property type="protein sequence ID" value="CAD8144477.1"/>
    <property type="molecule type" value="Genomic_DNA"/>
</dbReference>
<evidence type="ECO:0000313" key="2">
    <source>
        <dbReference type="EMBL" id="CAD8144477.1"/>
    </source>
</evidence>